<sequence length="911" mass="102224">MARRKAKGKHRLDKFYHLAKEQGYRSRAAFKLIQLNRKYQFLSNCRAVLDLCAAPGGWLQVVSKQLPVSSLVLGVDLAPIRPIRGVKTFVGDITTEKCRHTIKKEAAGGRFDVVLHDGSPNVGGAWTSEALSQAVLVLESLKLATEFLAPKGWFVTKVFRSNDYNPLLYACRQLFQKVEATKPTASRHSSAEIFVVCQGYKAPGKIDPRLLDPKHLFQDFTEVPKVGASGNLFQLTQQTRHRGGYEDGVSTTFKRVSVLAFIHSQAPIELLGQCTQFALEGQGADVGFVPRGDGDLESMLDVVRMHPKTTQEIRSLCADLKVLGRKDFKALLKWQMDMKKALAIGKDKEEAPAKGKPEEREEEDPENQLLMEMAKIKERMEARTKKEKKRLRKDKKASKIKMAKMAEAAEGAVELPEEGDLFTLDVLKSRKHIDLVNDAAPLSTKDLDMLDESSDEGQAESEGDEDGYDSEEDRLRYETLMEEYLDGSYKRFMDRRGIKDTAKRPSKRRRLGADGELVNDSSGSSQDEVRYERLLQSAPEPASEPPIDGGGLVVATLDGVQAGRPKSARAVSAQWFSQELFQNEDLMDDDEEADDEGAEDGEKEEEGEEEDGDVEEYQAAGRRMGTVLEQLGNEVPRVDAVGGVATVPSGEEELVEDGEGEATDQESDNDSDYGDPARRAAAGKRPDETDGFEVVHEPDSQSSGSDIDDEFRALDEEGKAEVLAMAKKFLKRSDKERIIEAAYNRYNFHDTDLPKWFVDDEKRNMRPVRHVSRQEIEEQKEIVRALDARPIKRVAEAKARKRKRLVNRLNAARKKAEAVMGQEDISAGSRMRQVQKLLAKARASEYSKKKKKKPGRSDRHKQQGKRLDYRMKADKRQRGAGRNGKNTKKIMLKRASDAALRKQRGKGKRKR</sequence>
<gene>
    <name evidence="13" type="ORF">OSTQU699_LOCUS10678</name>
</gene>
<reference evidence="13" key="1">
    <citation type="submission" date="2020-12" db="EMBL/GenBank/DDBJ databases">
        <authorList>
            <person name="Iha C."/>
        </authorList>
    </citation>
    <scope>NUCLEOTIDE SEQUENCE</scope>
</reference>
<evidence type="ECO:0000256" key="1">
    <source>
        <dbReference type="ARBA" id="ARBA00004604"/>
    </source>
</evidence>
<dbReference type="Pfam" id="PF07780">
    <property type="entry name" value="Spb1_C"/>
    <property type="match status" value="1"/>
</dbReference>
<feature type="binding site" evidence="8">
    <location>
        <position position="92"/>
    </location>
    <ligand>
        <name>S-adenosyl-L-methionine</name>
        <dbReference type="ChEBI" id="CHEBI:59789"/>
    </ligand>
</feature>
<feature type="domain" description="DUF3381" evidence="12">
    <location>
        <begin position="236"/>
        <end position="397"/>
    </location>
</feature>
<dbReference type="GO" id="GO:0016435">
    <property type="term" value="F:rRNA (guanine) methyltransferase activity"/>
    <property type="evidence" value="ECO:0007669"/>
    <property type="project" value="TreeGrafter"/>
</dbReference>
<dbReference type="OrthoDB" id="1287559at2759"/>
<dbReference type="GO" id="GO:0005730">
    <property type="term" value="C:nucleolus"/>
    <property type="evidence" value="ECO:0007669"/>
    <property type="project" value="UniProtKB-SubCell"/>
</dbReference>
<evidence type="ECO:0000256" key="5">
    <source>
        <dbReference type="ARBA" id="ARBA00022679"/>
    </source>
</evidence>
<dbReference type="GO" id="GO:0000463">
    <property type="term" value="P:maturation of LSU-rRNA from tricistronic rRNA transcript (SSU-rRNA, 5.8S rRNA, LSU-rRNA)"/>
    <property type="evidence" value="ECO:0007669"/>
    <property type="project" value="TreeGrafter"/>
</dbReference>
<feature type="compositionally biased region" description="Basic and acidic residues" evidence="9">
    <location>
        <begin position="855"/>
        <end position="877"/>
    </location>
</feature>
<feature type="compositionally biased region" description="Basic and acidic residues" evidence="9">
    <location>
        <begin position="684"/>
        <end position="699"/>
    </location>
</feature>
<evidence type="ECO:0000313" key="14">
    <source>
        <dbReference type="Proteomes" id="UP000708148"/>
    </source>
</evidence>
<evidence type="ECO:0000256" key="4">
    <source>
        <dbReference type="ARBA" id="ARBA00022603"/>
    </source>
</evidence>
<evidence type="ECO:0000259" key="10">
    <source>
        <dbReference type="Pfam" id="PF01728"/>
    </source>
</evidence>
<comment type="catalytic activity">
    <reaction evidence="8">
        <text>a ribonucleotide in rRNA + S-adenosyl-L-methionine = a 2'-O-methylribonucleotide in rRNA + S-adenosyl-L-homocysteine + H(+)</text>
        <dbReference type="Rhea" id="RHEA:48628"/>
        <dbReference type="Rhea" id="RHEA-COMP:12164"/>
        <dbReference type="Rhea" id="RHEA-COMP:12165"/>
        <dbReference type="ChEBI" id="CHEBI:15378"/>
        <dbReference type="ChEBI" id="CHEBI:57856"/>
        <dbReference type="ChEBI" id="CHEBI:59789"/>
        <dbReference type="ChEBI" id="CHEBI:90675"/>
        <dbReference type="ChEBI" id="CHEBI:90676"/>
    </reaction>
</comment>
<feature type="active site" description="Proton acceptor" evidence="8">
    <location>
        <position position="157"/>
    </location>
</feature>
<dbReference type="EC" id="2.1.1.-" evidence="8"/>
<dbReference type="Proteomes" id="UP000708148">
    <property type="component" value="Unassembled WGS sequence"/>
</dbReference>
<comment type="function">
    <text evidence="8">Probable methyltransferase involved in the maturation of rRNA and in the biogenesis of ribosomal subunits.</text>
</comment>
<accession>A0A8S1JG96</accession>
<feature type="region of interest" description="Disordered" evidence="9">
    <location>
        <begin position="812"/>
        <end position="911"/>
    </location>
</feature>
<dbReference type="InterPro" id="IPR012920">
    <property type="entry name" value="rRNA_MeTfrase_SPB1-like_C"/>
</dbReference>
<evidence type="ECO:0000256" key="7">
    <source>
        <dbReference type="ARBA" id="ARBA00023242"/>
    </source>
</evidence>
<feature type="compositionally biased region" description="Acidic residues" evidence="9">
    <location>
        <begin position="585"/>
        <end position="616"/>
    </location>
</feature>
<feature type="region of interest" description="Disordered" evidence="9">
    <location>
        <begin position="439"/>
        <end position="475"/>
    </location>
</feature>
<feature type="region of interest" description="Disordered" evidence="9">
    <location>
        <begin position="580"/>
        <end position="707"/>
    </location>
</feature>
<keyword evidence="3 8" id="KW-0698">rRNA processing</keyword>
<evidence type="ECO:0000256" key="2">
    <source>
        <dbReference type="ARBA" id="ARBA00022517"/>
    </source>
</evidence>
<evidence type="ECO:0000259" key="12">
    <source>
        <dbReference type="Pfam" id="PF11861"/>
    </source>
</evidence>
<keyword evidence="7 8" id="KW-0539">Nucleus</keyword>
<dbReference type="InterPro" id="IPR024576">
    <property type="entry name" value="rRNA_MeTfrase_Spb1_DUF3381"/>
</dbReference>
<keyword evidence="6 8" id="KW-0949">S-adenosyl-L-methionine</keyword>
<evidence type="ECO:0000313" key="13">
    <source>
        <dbReference type="EMBL" id="CAD7705323.1"/>
    </source>
</evidence>
<keyword evidence="2 8" id="KW-0690">Ribosome biogenesis</keyword>
<dbReference type="PANTHER" id="PTHR10920">
    <property type="entry name" value="RIBOSOMAL RNA METHYLTRANSFERASE"/>
    <property type="match status" value="1"/>
</dbReference>
<dbReference type="GO" id="GO:0008650">
    <property type="term" value="F:rRNA (uridine-2'-O-)-methyltransferase activity"/>
    <property type="evidence" value="ECO:0007669"/>
    <property type="project" value="TreeGrafter"/>
</dbReference>
<dbReference type="Pfam" id="PF01728">
    <property type="entry name" value="FtsJ"/>
    <property type="match status" value="1"/>
</dbReference>
<feature type="compositionally biased region" description="Basic and acidic residues" evidence="9">
    <location>
        <begin position="345"/>
        <end position="359"/>
    </location>
</feature>
<name>A0A8S1JG96_9CHLO</name>
<dbReference type="HAMAP" id="MF_03163">
    <property type="entry name" value="RNA_methyltr_E_SPB1"/>
    <property type="match status" value="1"/>
</dbReference>
<dbReference type="HAMAP" id="MF_01547">
    <property type="entry name" value="RNA_methyltr_E"/>
    <property type="match status" value="1"/>
</dbReference>
<evidence type="ECO:0000256" key="3">
    <source>
        <dbReference type="ARBA" id="ARBA00022552"/>
    </source>
</evidence>
<dbReference type="GO" id="GO:0000466">
    <property type="term" value="P:maturation of 5.8S rRNA from tricistronic rRNA transcript (SSU-rRNA, 5.8S rRNA, LSU-rRNA)"/>
    <property type="evidence" value="ECO:0007669"/>
    <property type="project" value="TreeGrafter"/>
</dbReference>
<evidence type="ECO:0000259" key="11">
    <source>
        <dbReference type="Pfam" id="PF07780"/>
    </source>
</evidence>
<dbReference type="Pfam" id="PF11861">
    <property type="entry name" value="DUF3381"/>
    <property type="match status" value="1"/>
</dbReference>
<feature type="binding site" evidence="8">
    <location>
        <position position="58"/>
    </location>
    <ligand>
        <name>S-adenosyl-L-methionine</name>
        <dbReference type="ChEBI" id="CHEBI:59789"/>
    </ligand>
</feature>
<feature type="domain" description="Ribosomal RNA methyltransferase FtsJ" evidence="10">
    <location>
        <begin position="24"/>
        <end position="200"/>
    </location>
</feature>
<keyword evidence="4 8" id="KW-0489">Methyltransferase</keyword>
<dbReference type="SUPFAM" id="SSF53335">
    <property type="entry name" value="S-adenosyl-L-methionine-dependent methyltransferases"/>
    <property type="match status" value="1"/>
</dbReference>
<feature type="compositionally biased region" description="Acidic residues" evidence="9">
    <location>
        <begin position="449"/>
        <end position="472"/>
    </location>
</feature>
<dbReference type="InterPro" id="IPR029063">
    <property type="entry name" value="SAM-dependent_MTases_sf"/>
</dbReference>
<feature type="binding site" evidence="8">
    <location>
        <position position="56"/>
    </location>
    <ligand>
        <name>S-adenosyl-L-methionine</name>
        <dbReference type="ChEBI" id="CHEBI:59789"/>
    </ligand>
</feature>
<dbReference type="FunFam" id="3.40.50.150:FF:000004">
    <property type="entry name" value="AdoMet-dependent rRNA methyltransferase SPB1"/>
    <property type="match status" value="1"/>
</dbReference>
<feature type="region of interest" description="Disordered" evidence="9">
    <location>
        <begin position="345"/>
        <end position="366"/>
    </location>
</feature>
<comment type="subcellular location">
    <subcellularLocation>
        <location evidence="1 8">Nucleus</location>
        <location evidence="1 8">Nucleolus</location>
    </subcellularLocation>
</comment>
<dbReference type="EMBL" id="CAJHUC010003087">
    <property type="protein sequence ID" value="CAD7705323.1"/>
    <property type="molecule type" value="Genomic_DNA"/>
</dbReference>
<feature type="region of interest" description="Disordered" evidence="9">
    <location>
        <begin position="495"/>
        <end position="551"/>
    </location>
</feature>
<evidence type="ECO:0000256" key="6">
    <source>
        <dbReference type="ARBA" id="ARBA00022691"/>
    </source>
</evidence>
<proteinExistence type="inferred from homology"/>
<feature type="binding site" evidence="8">
    <location>
        <position position="117"/>
    </location>
    <ligand>
        <name>S-adenosyl-L-methionine</name>
        <dbReference type="ChEBI" id="CHEBI:59789"/>
    </ligand>
</feature>
<dbReference type="AlphaFoldDB" id="A0A8S1JG96"/>
<organism evidence="13 14">
    <name type="scientific">Ostreobium quekettii</name>
    <dbReference type="NCBI Taxonomy" id="121088"/>
    <lineage>
        <taxon>Eukaryota</taxon>
        <taxon>Viridiplantae</taxon>
        <taxon>Chlorophyta</taxon>
        <taxon>core chlorophytes</taxon>
        <taxon>Ulvophyceae</taxon>
        <taxon>TCBD clade</taxon>
        <taxon>Bryopsidales</taxon>
        <taxon>Ostreobineae</taxon>
        <taxon>Ostreobiaceae</taxon>
        <taxon>Ostreobium</taxon>
    </lineage>
</organism>
<comment type="similarity">
    <text evidence="8">Belongs to the class I-like SAM-binding methyltransferase superfamily. RNA methyltransferase RlmE family. SPB1 subfamily.</text>
</comment>
<dbReference type="InterPro" id="IPR028589">
    <property type="entry name" value="SPB1-like"/>
</dbReference>
<keyword evidence="5 8" id="KW-0808">Transferase</keyword>
<dbReference type="InterPro" id="IPR002877">
    <property type="entry name" value="RNA_MeTrfase_FtsJ_dom"/>
</dbReference>
<feature type="domain" description="Ribosomal RNA methyltransferase SPB1-like C-terminal" evidence="11">
    <location>
        <begin position="687"/>
        <end position="879"/>
    </location>
</feature>
<feature type="compositionally biased region" description="Acidic residues" evidence="9">
    <location>
        <begin position="650"/>
        <end position="673"/>
    </location>
</feature>
<dbReference type="GO" id="GO:0030687">
    <property type="term" value="C:preribosome, large subunit precursor"/>
    <property type="evidence" value="ECO:0007669"/>
    <property type="project" value="TreeGrafter"/>
</dbReference>
<protein>
    <recommendedName>
        <fullName evidence="8">Putative rRNA methyltransferase</fullName>
        <ecNumber evidence="8">2.1.1.-</ecNumber>
    </recommendedName>
    <alternativeName>
        <fullName evidence="8">2'-O-ribose RNA methyltransferase SPB1 homolog</fullName>
    </alternativeName>
</protein>
<dbReference type="PANTHER" id="PTHR10920:SF13">
    <property type="entry name" value="PRE-RRNA 2'-O-RIBOSE RNA METHYLTRANSFERASE FTSJ3"/>
    <property type="match status" value="1"/>
</dbReference>
<feature type="binding site" evidence="8">
    <location>
        <position position="76"/>
    </location>
    <ligand>
        <name>S-adenosyl-L-methionine</name>
        <dbReference type="ChEBI" id="CHEBI:59789"/>
    </ligand>
</feature>
<evidence type="ECO:0000256" key="9">
    <source>
        <dbReference type="SAM" id="MobiDB-lite"/>
    </source>
</evidence>
<dbReference type="InterPro" id="IPR015507">
    <property type="entry name" value="rRNA-MeTfrase_E"/>
</dbReference>
<feature type="compositionally biased region" description="Basic residues" evidence="9">
    <location>
        <begin position="878"/>
        <end position="892"/>
    </location>
</feature>
<evidence type="ECO:0000256" key="8">
    <source>
        <dbReference type="HAMAP-Rule" id="MF_03163"/>
    </source>
</evidence>
<keyword evidence="14" id="KW-1185">Reference proteome</keyword>
<feature type="compositionally biased region" description="Basic residues" evidence="9">
    <location>
        <begin position="901"/>
        <end position="911"/>
    </location>
</feature>
<comment type="caution">
    <text evidence="13">The sequence shown here is derived from an EMBL/GenBank/DDBJ whole genome shotgun (WGS) entry which is preliminary data.</text>
</comment>
<dbReference type="Gene3D" id="3.40.50.150">
    <property type="entry name" value="Vaccinia Virus protein VP39"/>
    <property type="match status" value="1"/>
</dbReference>
<dbReference type="InterPro" id="IPR050082">
    <property type="entry name" value="RNA_methyltr_RlmE"/>
</dbReference>